<dbReference type="GO" id="GO:0007156">
    <property type="term" value="P:homophilic cell adhesion via plasma membrane adhesion molecules"/>
    <property type="evidence" value="ECO:0007669"/>
    <property type="project" value="TreeGrafter"/>
</dbReference>
<feature type="region of interest" description="Disordered" evidence="3">
    <location>
        <begin position="19"/>
        <end position="62"/>
    </location>
</feature>
<dbReference type="InterPro" id="IPR013783">
    <property type="entry name" value="Ig-like_fold"/>
</dbReference>
<dbReference type="InterPro" id="IPR003598">
    <property type="entry name" value="Ig_sub2"/>
</dbReference>
<feature type="compositionally biased region" description="Polar residues" evidence="3">
    <location>
        <begin position="526"/>
        <end position="541"/>
    </location>
</feature>
<keyword evidence="4" id="KW-0812">Transmembrane</keyword>
<evidence type="ECO:0000256" key="3">
    <source>
        <dbReference type="SAM" id="MobiDB-lite"/>
    </source>
</evidence>
<name>A0A7R9GDE4_9CRUS</name>
<evidence type="ECO:0000256" key="1">
    <source>
        <dbReference type="ARBA" id="ARBA00022737"/>
    </source>
</evidence>
<dbReference type="PANTHER" id="PTHR45080">
    <property type="entry name" value="CONTACTIN 5"/>
    <property type="match status" value="1"/>
</dbReference>
<dbReference type="InterPro" id="IPR003599">
    <property type="entry name" value="Ig_sub"/>
</dbReference>
<dbReference type="PROSITE" id="PS50835">
    <property type="entry name" value="IG_LIKE"/>
    <property type="match status" value="3"/>
</dbReference>
<evidence type="ECO:0000256" key="4">
    <source>
        <dbReference type="SAM" id="Phobius"/>
    </source>
</evidence>
<dbReference type="EMBL" id="CAJPEX010001187">
    <property type="protein sequence ID" value="CAG0918459.1"/>
    <property type="molecule type" value="Genomic_DNA"/>
</dbReference>
<dbReference type="Gene3D" id="2.60.40.10">
    <property type="entry name" value="Immunoglobulins"/>
    <property type="match status" value="4"/>
</dbReference>
<dbReference type="GO" id="GO:0030154">
    <property type="term" value="P:cell differentiation"/>
    <property type="evidence" value="ECO:0007669"/>
    <property type="project" value="UniProtKB-ARBA"/>
</dbReference>
<keyword evidence="1" id="KW-0677">Repeat</keyword>
<dbReference type="EMBL" id="OA883224">
    <property type="protein sequence ID" value="CAD7278307.1"/>
    <property type="molecule type" value="Genomic_DNA"/>
</dbReference>
<dbReference type="CDD" id="cd00096">
    <property type="entry name" value="Ig"/>
    <property type="match status" value="2"/>
</dbReference>
<dbReference type="PROSITE" id="PS50853">
    <property type="entry name" value="FN3"/>
    <property type="match status" value="1"/>
</dbReference>
<protein>
    <recommendedName>
        <fullName evidence="9">Nephrin</fullName>
    </recommendedName>
</protein>
<feature type="domain" description="Fibronectin type-III" evidence="6">
    <location>
        <begin position="351"/>
        <end position="440"/>
    </location>
</feature>
<evidence type="ECO:0000313" key="8">
    <source>
        <dbReference type="Proteomes" id="UP000678499"/>
    </source>
</evidence>
<evidence type="ECO:0008006" key="9">
    <source>
        <dbReference type="Google" id="ProtNLM"/>
    </source>
</evidence>
<dbReference type="GO" id="GO:0009653">
    <property type="term" value="P:anatomical structure morphogenesis"/>
    <property type="evidence" value="ECO:0007669"/>
    <property type="project" value="UniProtKB-ARBA"/>
</dbReference>
<keyword evidence="4" id="KW-0472">Membrane</keyword>
<proteinExistence type="predicted"/>
<keyword evidence="2" id="KW-0393">Immunoglobulin domain</keyword>
<keyword evidence="4" id="KW-1133">Transmembrane helix</keyword>
<dbReference type="SMART" id="SM00060">
    <property type="entry name" value="FN3"/>
    <property type="match status" value="1"/>
</dbReference>
<feature type="transmembrane region" description="Helical" evidence="4">
    <location>
        <begin position="461"/>
        <end position="485"/>
    </location>
</feature>
<dbReference type="AlphaFoldDB" id="A0A7R9GDE4"/>
<evidence type="ECO:0000313" key="7">
    <source>
        <dbReference type="EMBL" id="CAD7278307.1"/>
    </source>
</evidence>
<dbReference type="InterPro" id="IPR003961">
    <property type="entry name" value="FN3_dom"/>
</dbReference>
<dbReference type="SMART" id="SM00408">
    <property type="entry name" value="IGc2"/>
    <property type="match status" value="3"/>
</dbReference>
<sequence>MTALYRASAITSFCSEDHTGRDSGYHHLAPSDSSQSPSESRERGRTETSSSGYKPEFPDNQEKTITLNEGESKVVNVTARGNPSAITYKWKKGKGKFTKTSSAIVDGPLLEFKNITRDDAGTYTCTAENSNGKTSRKIKIDVNYPPTIEKVEETLLFPENAPEAKLICAGTANPVKESMISWTRDDYDLAARGKFTTEIRARTKEFVSTLTIYNLKRDDTGVFYCLAKNSIGDEVKESRKLLVEYGPVMDTTPQFQKAASDIGFPVTLKCRATGAPSISFIWQREGEKLNPGDMYSIETKKLADDLITWDTELTIGKVRKEDFGSYTCHGRNSVGDSVTSIYLNRTSAPDAARTLEAADVTHESITVKWEPGFDGGFRQSFVLKYRSPEQSIYTFAEVNGTEYTVFGLKPNQKYYFDIKARNIKGDSEFLGEISATTRGYSPSPVGPPIPSEPSQTEMSQLLVVAIIVGVVVLVAINISLVSCVINRRRRPHAHKQAPSEYGGRRNPAIQMYTSSYETYPTERTGDTVSFTSEKSQTSATTDNTIAAKRTYLLDDGEVAPHYSAPTTRMAQTLPHVVPMSRFATEREPRRHDDDNQYLDMSGQLNSLPVYANGFHNGTLGLQSILRGRHLSDAEDERPAERRPVHLGTLPRSMGSTKNFEWRDIDGTQMQRDRLMSFPSRNQFSPVVGSPVMSTFQRPFRPEEFVHRQFI</sequence>
<feature type="domain" description="Ig-like" evidence="5">
    <location>
        <begin position="247"/>
        <end position="339"/>
    </location>
</feature>
<dbReference type="InterPro" id="IPR013098">
    <property type="entry name" value="Ig_I-set"/>
</dbReference>
<dbReference type="SMART" id="SM00409">
    <property type="entry name" value="IG"/>
    <property type="match status" value="3"/>
</dbReference>
<accession>A0A7R9GDE4</accession>
<feature type="compositionally biased region" description="Basic and acidic residues" evidence="3">
    <location>
        <begin position="632"/>
        <end position="643"/>
    </location>
</feature>
<dbReference type="InterPro" id="IPR007110">
    <property type="entry name" value="Ig-like_dom"/>
</dbReference>
<dbReference type="InterPro" id="IPR036116">
    <property type="entry name" value="FN3_sf"/>
</dbReference>
<reference evidence="7" key="1">
    <citation type="submission" date="2020-11" db="EMBL/GenBank/DDBJ databases">
        <authorList>
            <person name="Tran Van P."/>
        </authorList>
    </citation>
    <scope>NUCLEOTIDE SEQUENCE</scope>
</reference>
<feature type="region of interest" description="Disordered" evidence="3">
    <location>
        <begin position="632"/>
        <end position="651"/>
    </location>
</feature>
<organism evidence="7">
    <name type="scientific">Notodromas monacha</name>
    <dbReference type="NCBI Taxonomy" id="399045"/>
    <lineage>
        <taxon>Eukaryota</taxon>
        <taxon>Metazoa</taxon>
        <taxon>Ecdysozoa</taxon>
        <taxon>Arthropoda</taxon>
        <taxon>Crustacea</taxon>
        <taxon>Oligostraca</taxon>
        <taxon>Ostracoda</taxon>
        <taxon>Podocopa</taxon>
        <taxon>Podocopida</taxon>
        <taxon>Cypridocopina</taxon>
        <taxon>Cypridoidea</taxon>
        <taxon>Cyprididae</taxon>
        <taxon>Notodromas</taxon>
    </lineage>
</organism>
<keyword evidence="8" id="KW-1185">Reference proteome</keyword>
<evidence type="ECO:0000259" key="5">
    <source>
        <dbReference type="PROSITE" id="PS50835"/>
    </source>
</evidence>
<evidence type="ECO:0000256" key="2">
    <source>
        <dbReference type="ARBA" id="ARBA00023319"/>
    </source>
</evidence>
<dbReference type="InterPro" id="IPR036179">
    <property type="entry name" value="Ig-like_dom_sf"/>
</dbReference>
<feature type="region of interest" description="Disordered" evidence="3">
    <location>
        <begin position="516"/>
        <end position="541"/>
    </location>
</feature>
<dbReference type="SUPFAM" id="SSF49265">
    <property type="entry name" value="Fibronectin type III"/>
    <property type="match status" value="1"/>
</dbReference>
<dbReference type="Pfam" id="PF00041">
    <property type="entry name" value="fn3"/>
    <property type="match status" value="1"/>
</dbReference>
<dbReference type="CDD" id="cd00063">
    <property type="entry name" value="FN3"/>
    <property type="match status" value="1"/>
</dbReference>
<dbReference type="PANTHER" id="PTHR45080:SF34">
    <property type="entry name" value="MYOSIN LIGHT CHAIN KINASE, SMOOTH MUSCLE-LIKE"/>
    <property type="match status" value="1"/>
</dbReference>
<dbReference type="Pfam" id="PF13927">
    <property type="entry name" value="Ig_3"/>
    <property type="match status" value="1"/>
</dbReference>
<gene>
    <name evidence="7" type="ORF">NMOB1V02_LOCUS6015</name>
</gene>
<evidence type="ECO:0000259" key="6">
    <source>
        <dbReference type="PROSITE" id="PS50853"/>
    </source>
</evidence>
<dbReference type="SUPFAM" id="SSF48726">
    <property type="entry name" value="Immunoglobulin"/>
    <property type="match status" value="3"/>
</dbReference>
<dbReference type="GO" id="GO:0005886">
    <property type="term" value="C:plasma membrane"/>
    <property type="evidence" value="ECO:0007669"/>
    <property type="project" value="TreeGrafter"/>
</dbReference>
<feature type="domain" description="Ig-like" evidence="5">
    <location>
        <begin position="146"/>
        <end position="243"/>
    </location>
</feature>
<dbReference type="OrthoDB" id="10028801at2759"/>
<dbReference type="Proteomes" id="UP000678499">
    <property type="component" value="Unassembled WGS sequence"/>
</dbReference>
<feature type="domain" description="Ig-like" evidence="5">
    <location>
        <begin position="55"/>
        <end position="141"/>
    </location>
</feature>
<dbReference type="Pfam" id="PF07679">
    <property type="entry name" value="I-set"/>
    <property type="match status" value="2"/>
</dbReference>
<dbReference type="InterPro" id="IPR050958">
    <property type="entry name" value="Cell_Adh-Cytoskel_Orgn"/>
</dbReference>